<evidence type="ECO:0000256" key="1">
    <source>
        <dbReference type="ARBA" id="ARBA00022737"/>
    </source>
</evidence>
<dbReference type="SUPFAM" id="SSF52540">
    <property type="entry name" value="P-loop containing nucleoside triphosphate hydrolases"/>
    <property type="match status" value="1"/>
</dbReference>
<dbReference type="EMBL" id="JACAZI010000010">
    <property type="protein sequence ID" value="KAF7350183.1"/>
    <property type="molecule type" value="Genomic_DNA"/>
</dbReference>
<accession>A0A8H6XYZ0</accession>
<dbReference type="Pfam" id="PF24883">
    <property type="entry name" value="NPHP3_N"/>
    <property type="match status" value="1"/>
</dbReference>
<feature type="signal peptide" evidence="2">
    <location>
        <begin position="1"/>
        <end position="17"/>
    </location>
</feature>
<dbReference type="Pfam" id="PF22939">
    <property type="entry name" value="WHD_GPIID"/>
    <property type="match status" value="1"/>
</dbReference>
<dbReference type="SUPFAM" id="SSF48403">
    <property type="entry name" value="Ankyrin repeat"/>
    <property type="match status" value="1"/>
</dbReference>
<dbReference type="PANTHER" id="PTHR10039:SF15">
    <property type="entry name" value="NACHT DOMAIN-CONTAINING PROTEIN"/>
    <property type="match status" value="1"/>
</dbReference>
<dbReference type="InterPro" id="IPR054471">
    <property type="entry name" value="GPIID_WHD"/>
</dbReference>
<dbReference type="Pfam" id="PF00023">
    <property type="entry name" value="Ank"/>
    <property type="match status" value="1"/>
</dbReference>
<keyword evidence="6" id="KW-1185">Reference proteome</keyword>
<reference evidence="5" key="1">
    <citation type="submission" date="2020-05" db="EMBL/GenBank/DDBJ databases">
        <title>Mycena genomes resolve the evolution of fungal bioluminescence.</title>
        <authorList>
            <person name="Tsai I.J."/>
        </authorList>
    </citation>
    <scope>NUCLEOTIDE SEQUENCE</scope>
    <source>
        <strain evidence="5">CCC161011</strain>
    </source>
</reference>
<dbReference type="AlphaFoldDB" id="A0A8H6XYZ0"/>
<keyword evidence="2" id="KW-0732">Signal</keyword>
<feature type="chain" id="PRO_5034688420" evidence="2">
    <location>
        <begin position="18"/>
        <end position="739"/>
    </location>
</feature>
<keyword evidence="1" id="KW-0677">Repeat</keyword>
<dbReference type="Gene3D" id="1.25.40.20">
    <property type="entry name" value="Ankyrin repeat-containing domain"/>
    <property type="match status" value="1"/>
</dbReference>
<dbReference type="InterPro" id="IPR002110">
    <property type="entry name" value="Ankyrin_rpt"/>
</dbReference>
<gene>
    <name evidence="5" type="ORF">MVEN_01321100</name>
</gene>
<organism evidence="5 6">
    <name type="scientific">Mycena venus</name>
    <dbReference type="NCBI Taxonomy" id="2733690"/>
    <lineage>
        <taxon>Eukaryota</taxon>
        <taxon>Fungi</taxon>
        <taxon>Dikarya</taxon>
        <taxon>Basidiomycota</taxon>
        <taxon>Agaricomycotina</taxon>
        <taxon>Agaricomycetes</taxon>
        <taxon>Agaricomycetidae</taxon>
        <taxon>Agaricales</taxon>
        <taxon>Marasmiineae</taxon>
        <taxon>Mycenaceae</taxon>
        <taxon>Mycena</taxon>
    </lineage>
</organism>
<dbReference type="InterPro" id="IPR027417">
    <property type="entry name" value="P-loop_NTPase"/>
</dbReference>
<dbReference type="InterPro" id="IPR056884">
    <property type="entry name" value="NPHP3-like_N"/>
</dbReference>
<evidence type="ECO:0000259" key="3">
    <source>
        <dbReference type="Pfam" id="PF22939"/>
    </source>
</evidence>
<protein>
    <submittedName>
        <fullName evidence="5">ANK-REP-REGION domain-containing protein</fullName>
    </submittedName>
</protein>
<evidence type="ECO:0000256" key="2">
    <source>
        <dbReference type="SAM" id="SignalP"/>
    </source>
</evidence>
<dbReference type="OrthoDB" id="7464126at2759"/>
<dbReference type="Proteomes" id="UP000620124">
    <property type="component" value="Unassembled WGS sequence"/>
</dbReference>
<sequence length="739" mass="83166">MAEAIGLIASIVQLVDVVVTAGTMLKDLSNASEQQGQLLSEISSLQPLLSALQERLLSNSASTASLSINDALYAFEETMTRCSMKLQAGGVFSKVAKPISWALWDKKEAKADLEKVERFKSLLNTWLTMDIWDLAQQHDNILTFLELSAREQRQHINDTERTAILEWMSPINSFERQADVFSTWQPGTGGWLLASPEFREWENAAGKTLWCHGMPGAGKTVLTSLVVNHLEHRAQQENIGIACMYLNHKEIDSHTPQNLLGCLWRQLVLGKPIPGTARTVFRHHQERRTKSTVDEVQTVLISSLAPYSKVYFVVDALDEYPEAQRANLLRYLGSMSDSINIMITSRPHIEPNSTIFPRLQSLEIRATEEDMRHYINTQILTSNKLSKHVLTRPELRDEIESKILDNVDGMFLLAKLHIDSLTGKNTIKAVREALHHLPKDLRHTYDEAMERIDHQAEDDKELAHLTLTWIVNAKRPLSVRELLEALAIEPNTTSLDPDNMLDVSIVLSVCAGLVTVDEAASVVRLIHYTAQDYLDSIQTQRFPEAQTEITSRFLTYFGFEEFSTLPQKKVEQAELILEHPMLGYGQYWLSHAVGQPEQQLLDRIEDFLARVSEWREFWRAQWGYQSLPQELAWLAGKPPSIITLLLWAMTGSRFDEPLWPMSPLCIAAAGNLQKIAGNLLQRGLSSDIGDALQTACYCGHLPMVALLLDHGADSNLPGEYCEEYLGTALQAAAFQGHDA</sequence>
<evidence type="ECO:0000259" key="4">
    <source>
        <dbReference type="Pfam" id="PF24883"/>
    </source>
</evidence>
<proteinExistence type="predicted"/>
<dbReference type="PANTHER" id="PTHR10039">
    <property type="entry name" value="AMELOGENIN"/>
    <property type="match status" value="1"/>
</dbReference>
<comment type="caution">
    <text evidence="5">The sequence shown here is derived from an EMBL/GenBank/DDBJ whole genome shotgun (WGS) entry which is preliminary data.</text>
</comment>
<evidence type="ECO:0000313" key="6">
    <source>
        <dbReference type="Proteomes" id="UP000620124"/>
    </source>
</evidence>
<name>A0A8H6XYZ0_9AGAR</name>
<feature type="domain" description="GPI inositol-deacylase winged helix" evidence="3">
    <location>
        <begin position="455"/>
        <end position="535"/>
    </location>
</feature>
<evidence type="ECO:0000313" key="5">
    <source>
        <dbReference type="EMBL" id="KAF7350183.1"/>
    </source>
</evidence>
<feature type="domain" description="Nephrocystin 3-like N-terminal" evidence="4">
    <location>
        <begin position="187"/>
        <end position="346"/>
    </location>
</feature>
<dbReference type="Gene3D" id="3.40.50.300">
    <property type="entry name" value="P-loop containing nucleotide triphosphate hydrolases"/>
    <property type="match status" value="1"/>
</dbReference>
<dbReference type="InterPro" id="IPR036770">
    <property type="entry name" value="Ankyrin_rpt-contain_sf"/>
</dbReference>